<evidence type="ECO:0000313" key="1">
    <source>
        <dbReference type="EMBL" id="CAB3989233.1"/>
    </source>
</evidence>
<dbReference type="Proteomes" id="UP001152795">
    <property type="component" value="Unassembled WGS sequence"/>
</dbReference>
<comment type="caution">
    <text evidence="1">The sequence shown here is derived from an EMBL/GenBank/DDBJ whole genome shotgun (WGS) entry which is preliminary data.</text>
</comment>
<reference evidence="1" key="1">
    <citation type="submission" date="2020-04" db="EMBL/GenBank/DDBJ databases">
        <authorList>
            <person name="Alioto T."/>
            <person name="Alioto T."/>
            <person name="Gomez Garrido J."/>
        </authorList>
    </citation>
    <scope>NUCLEOTIDE SEQUENCE</scope>
    <source>
        <strain evidence="1">A484AB</strain>
    </source>
</reference>
<proteinExistence type="predicted"/>
<protein>
    <submittedName>
        <fullName evidence="1">Uncharacterized protein</fullName>
    </submittedName>
</protein>
<name>A0A7D9DMG7_PARCT</name>
<gene>
    <name evidence="1" type="ORF">PACLA_8A019366</name>
</gene>
<sequence length="239" mass="27206">MTRSSNYILMTFGLLDASKDIMAANGNHTISVVKGKGKEDYDVLKESFKDVLRDINEVVAEKKIEVDEGTVNLECFWAGIIKIHPVHDGPQRHQTIDVYGVPFTKMRGGTLLGTDKKKLLKELPEKLDAVIPDYENEVKLIWQTFSTVYAIVTCRDPSEEMVADYFLKAQEWVSLFHCMVRLLATNEQMHAMVKLFTGQGVEKNNDVARSIVLRKSNKCNGPADVLKHEARLWELKHRE</sequence>
<organism evidence="1 2">
    <name type="scientific">Paramuricea clavata</name>
    <name type="common">Red gorgonian</name>
    <name type="synonym">Violescent sea-whip</name>
    <dbReference type="NCBI Taxonomy" id="317549"/>
    <lineage>
        <taxon>Eukaryota</taxon>
        <taxon>Metazoa</taxon>
        <taxon>Cnidaria</taxon>
        <taxon>Anthozoa</taxon>
        <taxon>Octocorallia</taxon>
        <taxon>Malacalcyonacea</taxon>
        <taxon>Plexauridae</taxon>
        <taxon>Paramuricea</taxon>
    </lineage>
</organism>
<dbReference type="OrthoDB" id="5988461at2759"/>
<dbReference type="AlphaFoldDB" id="A0A7D9DMG7"/>
<accession>A0A7D9DMG7</accession>
<dbReference type="EMBL" id="CACRXK020001448">
    <property type="protein sequence ID" value="CAB3989233.1"/>
    <property type="molecule type" value="Genomic_DNA"/>
</dbReference>
<keyword evidence="2" id="KW-1185">Reference proteome</keyword>
<evidence type="ECO:0000313" key="2">
    <source>
        <dbReference type="Proteomes" id="UP001152795"/>
    </source>
</evidence>